<dbReference type="PROSITE" id="PS50005">
    <property type="entry name" value="TPR"/>
    <property type="match status" value="1"/>
</dbReference>
<keyword evidence="1" id="KW-0802">TPR repeat</keyword>
<keyword evidence="3" id="KW-0472">Membrane</keyword>
<keyword evidence="3" id="KW-1133">Transmembrane helix</keyword>
<dbReference type="EMBL" id="DXCO01000037">
    <property type="protein sequence ID" value="HIY78560.1"/>
    <property type="molecule type" value="Genomic_DNA"/>
</dbReference>
<evidence type="ECO:0000256" key="1">
    <source>
        <dbReference type="PROSITE-ProRule" id="PRU00339"/>
    </source>
</evidence>
<dbReference type="InterPro" id="IPR019734">
    <property type="entry name" value="TPR_rpt"/>
</dbReference>
<feature type="transmembrane region" description="Helical" evidence="3">
    <location>
        <begin position="210"/>
        <end position="236"/>
    </location>
</feature>
<dbReference type="Gene3D" id="2.20.28.30">
    <property type="entry name" value="RNA polymerase ii, chain L"/>
    <property type="match status" value="1"/>
</dbReference>
<dbReference type="Proteomes" id="UP000824135">
    <property type="component" value="Unassembled WGS sequence"/>
</dbReference>
<dbReference type="SUPFAM" id="SSF48452">
    <property type="entry name" value="TPR-like"/>
    <property type="match status" value="1"/>
</dbReference>
<dbReference type="Gene3D" id="1.25.40.10">
    <property type="entry name" value="Tetratricopeptide repeat domain"/>
    <property type="match status" value="1"/>
</dbReference>
<evidence type="ECO:0000256" key="3">
    <source>
        <dbReference type="SAM" id="Phobius"/>
    </source>
</evidence>
<organism evidence="4 5">
    <name type="scientific">Candidatus Borkfalkia excrementavium</name>
    <dbReference type="NCBI Taxonomy" id="2838505"/>
    <lineage>
        <taxon>Bacteria</taxon>
        <taxon>Bacillati</taxon>
        <taxon>Bacillota</taxon>
        <taxon>Clostridia</taxon>
        <taxon>Christensenellales</taxon>
        <taxon>Christensenellaceae</taxon>
        <taxon>Candidatus Borkfalkia</taxon>
    </lineage>
</organism>
<evidence type="ECO:0000313" key="4">
    <source>
        <dbReference type="EMBL" id="HIY78560.1"/>
    </source>
</evidence>
<feature type="transmembrane region" description="Helical" evidence="3">
    <location>
        <begin position="185"/>
        <end position="204"/>
    </location>
</feature>
<evidence type="ECO:0000313" key="5">
    <source>
        <dbReference type="Proteomes" id="UP000824135"/>
    </source>
</evidence>
<dbReference type="SMART" id="SM00028">
    <property type="entry name" value="TPR"/>
    <property type="match status" value="1"/>
</dbReference>
<evidence type="ECO:0000256" key="2">
    <source>
        <dbReference type="SAM" id="Coils"/>
    </source>
</evidence>
<dbReference type="PROSITE" id="PS50293">
    <property type="entry name" value="TPR_REGION"/>
    <property type="match status" value="1"/>
</dbReference>
<reference evidence="4" key="2">
    <citation type="submission" date="2021-04" db="EMBL/GenBank/DDBJ databases">
        <authorList>
            <person name="Gilroy R."/>
        </authorList>
    </citation>
    <scope>NUCLEOTIDE SEQUENCE</scope>
    <source>
        <strain evidence="4">CHK199-9574</strain>
    </source>
</reference>
<keyword evidence="3" id="KW-0812">Transmembrane</keyword>
<reference evidence="4" key="1">
    <citation type="journal article" date="2021" name="PeerJ">
        <title>Extensive microbial diversity within the chicken gut microbiome revealed by metagenomics and culture.</title>
        <authorList>
            <person name="Gilroy R."/>
            <person name="Ravi A."/>
            <person name="Getino M."/>
            <person name="Pursley I."/>
            <person name="Horton D.L."/>
            <person name="Alikhan N.F."/>
            <person name="Baker D."/>
            <person name="Gharbi K."/>
            <person name="Hall N."/>
            <person name="Watson M."/>
            <person name="Adriaenssens E.M."/>
            <person name="Foster-Nyarko E."/>
            <person name="Jarju S."/>
            <person name="Secka A."/>
            <person name="Antonio M."/>
            <person name="Oren A."/>
            <person name="Chaudhuri R.R."/>
            <person name="La Ragione R."/>
            <person name="Hildebrand F."/>
            <person name="Pallen M.J."/>
        </authorList>
    </citation>
    <scope>NUCLEOTIDE SEQUENCE</scope>
    <source>
        <strain evidence="4">CHK199-9574</strain>
    </source>
</reference>
<keyword evidence="2" id="KW-0175">Coiled coil</keyword>
<feature type="repeat" description="TPR" evidence="1">
    <location>
        <begin position="66"/>
        <end position="99"/>
    </location>
</feature>
<comment type="caution">
    <text evidence="4">The sequence shown here is derived from an EMBL/GenBank/DDBJ whole genome shotgun (WGS) entry which is preliminary data.</text>
</comment>
<accession>A0A9D1Z7Z2</accession>
<name>A0A9D1Z7Z2_9FIRM</name>
<proteinExistence type="predicted"/>
<protein>
    <submittedName>
        <fullName evidence="4">Tetratricopeptide repeat protein</fullName>
    </submittedName>
</protein>
<dbReference type="AlphaFoldDB" id="A0A9D1Z7Z2"/>
<feature type="coiled-coil region" evidence="2">
    <location>
        <begin position="152"/>
        <end position="183"/>
    </location>
</feature>
<gene>
    <name evidence="4" type="ORF">H9728_05900</name>
</gene>
<sequence length="243" mass="27952">MSLISTNCTNCGAPIQVDSDSKTGKCEFCGSEFTTQDIVNNYQINNNYSTVQYVTKNINGSSALEAEEYIKNGDIFISLSDFNKAKEAYSKAIELNPADCFAWFGLVKVATKNFTDLEDITHYNYYAKAKKVASREQREKIDEIYLPYQTKRNQLEKDRRLELERIENEKQQQLKKKKRRKNIRLLIICCACLIFLICYMVSFATNNLSLFRICSIILIFGVISVSIICTFGAIYYSNKNKKK</sequence>
<dbReference type="InterPro" id="IPR011990">
    <property type="entry name" value="TPR-like_helical_dom_sf"/>
</dbReference>